<dbReference type="GO" id="GO:0009236">
    <property type="term" value="P:cobalamin biosynthetic process"/>
    <property type="evidence" value="ECO:0007669"/>
    <property type="project" value="InterPro"/>
</dbReference>
<dbReference type="GO" id="GO:0016787">
    <property type="term" value="F:hydrolase activity"/>
    <property type="evidence" value="ECO:0007669"/>
    <property type="project" value="UniProtKB-KW"/>
</dbReference>
<dbReference type="PANTHER" id="PTHR37477:SF1">
    <property type="entry name" value="COBALT-PRECORRIN-5A HYDROLASE"/>
    <property type="match status" value="1"/>
</dbReference>
<dbReference type="Pfam" id="PF01890">
    <property type="entry name" value="CbiG_C"/>
    <property type="match status" value="1"/>
</dbReference>
<proteinExistence type="predicted"/>
<dbReference type="PANTHER" id="PTHR37477">
    <property type="entry name" value="COBALT-PRECORRIN-5A HYDROLASE"/>
    <property type="match status" value="1"/>
</dbReference>
<dbReference type="EMBL" id="CAADEW010000001">
    <property type="protein sequence ID" value="VFJ42309.1"/>
    <property type="molecule type" value="Genomic_DNA"/>
</dbReference>
<accession>A0A450RT49</accession>
<dbReference type="AlphaFoldDB" id="A0A450RT49"/>
<dbReference type="InterPro" id="IPR052553">
    <property type="entry name" value="CbiG_hydrolase"/>
</dbReference>
<evidence type="ECO:0000259" key="1">
    <source>
        <dbReference type="Pfam" id="PF01890"/>
    </source>
</evidence>
<organism evidence="2">
    <name type="scientific">Candidatus Kentrum sp. FW</name>
    <dbReference type="NCBI Taxonomy" id="2126338"/>
    <lineage>
        <taxon>Bacteria</taxon>
        <taxon>Pseudomonadati</taxon>
        <taxon>Pseudomonadota</taxon>
        <taxon>Gammaproteobacteria</taxon>
        <taxon>Candidatus Kentrum</taxon>
    </lineage>
</organism>
<dbReference type="SUPFAM" id="SSF159664">
    <property type="entry name" value="CobE/GbiG C-terminal domain-like"/>
    <property type="match status" value="1"/>
</dbReference>
<keyword evidence="2" id="KW-0378">Hydrolase</keyword>
<dbReference type="InterPro" id="IPR036518">
    <property type="entry name" value="CobE/GbiG_C_sf"/>
</dbReference>
<feature type="domain" description="CobE/GbiG C-terminal" evidence="1">
    <location>
        <begin position="1"/>
        <end position="98"/>
    </location>
</feature>
<dbReference type="Gene3D" id="3.30.420.180">
    <property type="entry name" value="CobE/GbiG C-terminal domain"/>
    <property type="match status" value="1"/>
</dbReference>
<reference evidence="2" key="1">
    <citation type="submission" date="2019-02" db="EMBL/GenBank/DDBJ databases">
        <authorList>
            <person name="Gruber-Vodicka R. H."/>
            <person name="Seah K. B. B."/>
        </authorList>
    </citation>
    <scope>NUCLEOTIDE SEQUENCE</scope>
    <source>
        <strain evidence="2">BECK_BZ15</strain>
    </source>
</reference>
<gene>
    <name evidence="2" type="ORF">BECKFW1821A_GA0114235_100168</name>
</gene>
<name>A0A450RT49_9GAMM</name>
<protein>
    <submittedName>
        <fullName evidence="2">Cobalt-precorrin 5A hydrolase</fullName>
    </submittedName>
</protein>
<dbReference type="InterPro" id="IPR002750">
    <property type="entry name" value="CobE/GbiG_C"/>
</dbReference>
<sequence length="124" mass="12896">MIGIGCDRGTSQETLETAIDRALMFAGRTREVVAGLATIDKKSDELGLLALSGQYGWPLYFYTAARLSRVPVPNPSETVRKHMGIPAVSEAAVMLAAGIGAVEMATAGTGGADLSPGKTQISWG</sequence>
<evidence type="ECO:0000313" key="2">
    <source>
        <dbReference type="EMBL" id="VFJ42309.1"/>
    </source>
</evidence>